<evidence type="ECO:0000256" key="1">
    <source>
        <dbReference type="SAM" id="Phobius"/>
    </source>
</evidence>
<reference evidence="2 3" key="1">
    <citation type="submission" date="2016-10" db="EMBL/GenBank/DDBJ databases">
        <authorList>
            <person name="de Groot N.N."/>
        </authorList>
    </citation>
    <scope>NUCLEOTIDE SEQUENCE [LARGE SCALE GENOMIC DNA]</scope>
    <source>
        <strain evidence="2 3">S137</strain>
    </source>
</reference>
<dbReference type="RefSeq" id="WP_074572736.1">
    <property type="nucleotide sequence ID" value="NZ_FNJQ01000021.1"/>
</dbReference>
<dbReference type="AlphaFoldDB" id="A0A1H0T5K6"/>
<keyword evidence="1" id="KW-0812">Transmembrane</keyword>
<evidence type="ECO:0008006" key="4">
    <source>
        <dbReference type="Google" id="ProtNLM"/>
    </source>
</evidence>
<gene>
    <name evidence="2" type="ORF">SAMN05216366_12138</name>
</gene>
<proteinExistence type="predicted"/>
<dbReference type="OrthoDB" id="1667401at2"/>
<keyword evidence="1" id="KW-1133">Transmembrane helix</keyword>
<dbReference type="EMBL" id="FNJQ01000021">
    <property type="protein sequence ID" value="SDP48868.1"/>
    <property type="molecule type" value="Genomic_DNA"/>
</dbReference>
<dbReference type="Proteomes" id="UP000182412">
    <property type="component" value="Unassembled WGS sequence"/>
</dbReference>
<sequence>MKRSDETGFFLWEALLTGIFLLLLAGMADLYVKAVMLKDISASQAPAVCLARAQFSYAQSRLEREGVLPAEMPYQGPADDLLQNGYEYQLNSICNRQDDGWQLQVEVIWNVRNDEKKMVFMRLLQRHKDLEAEGDDHL</sequence>
<protein>
    <recommendedName>
        <fullName evidence="4">Prepilin-type N-terminal cleavage/methylation domain-containing protein</fullName>
    </recommendedName>
</protein>
<accession>A0A1H0T5K6</accession>
<feature type="transmembrane region" description="Helical" evidence="1">
    <location>
        <begin position="12"/>
        <end position="32"/>
    </location>
</feature>
<evidence type="ECO:0000313" key="2">
    <source>
        <dbReference type="EMBL" id="SDP48868.1"/>
    </source>
</evidence>
<keyword evidence="1" id="KW-0472">Membrane</keyword>
<name>A0A1H0T5K6_SELRU</name>
<organism evidence="2 3">
    <name type="scientific">Selenomonas ruminantium</name>
    <dbReference type="NCBI Taxonomy" id="971"/>
    <lineage>
        <taxon>Bacteria</taxon>
        <taxon>Bacillati</taxon>
        <taxon>Bacillota</taxon>
        <taxon>Negativicutes</taxon>
        <taxon>Selenomonadales</taxon>
        <taxon>Selenomonadaceae</taxon>
        <taxon>Selenomonas</taxon>
    </lineage>
</organism>
<evidence type="ECO:0000313" key="3">
    <source>
        <dbReference type="Proteomes" id="UP000182412"/>
    </source>
</evidence>